<evidence type="ECO:0000313" key="3">
    <source>
        <dbReference type="Proteomes" id="UP000036403"/>
    </source>
</evidence>
<reference evidence="2 3" key="1">
    <citation type="submission" date="2015-04" db="EMBL/GenBank/DDBJ databases">
        <title>Lasius niger genome sequencing.</title>
        <authorList>
            <person name="Konorov E.A."/>
            <person name="Nikitin M.A."/>
            <person name="Kirill M.V."/>
            <person name="Chang P."/>
        </authorList>
    </citation>
    <scope>NUCLEOTIDE SEQUENCE [LARGE SCALE GENOMIC DNA]</scope>
    <source>
        <tissue evidence="2">Whole</tissue>
    </source>
</reference>
<dbReference type="EMBL" id="LBMM01011063">
    <property type="protein sequence ID" value="KMQ87051.1"/>
    <property type="molecule type" value="Genomic_DNA"/>
</dbReference>
<dbReference type="Proteomes" id="UP000036403">
    <property type="component" value="Unassembled WGS sequence"/>
</dbReference>
<comment type="caution">
    <text evidence="2">The sequence shown here is derived from an EMBL/GenBank/DDBJ whole genome shotgun (WGS) entry which is preliminary data.</text>
</comment>
<proteinExistence type="predicted"/>
<protein>
    <recommendedName>
        <fullName evidence="4">CCHC-type domain-containing protein</fullName>
    </recommendedName>
</protein>
<evidence type="ECO:0000256" key="1">
    <source>
        <dbReference type="SAM" id="MobiDB-lite"/>
    </source>
</evidence>
<feature type="region of interest" description="Disordered" evidence="1">
    <location>
        <begin position="356"/>
        <end position="375"/>
    </location>
</feature>
<sequence>MPIQALHEEAKKYGVHLSVEDSHRWVDIIIDHLTKNGLFNQTDNVQSTQAVGEPNTPRSSAAGNTSYIDKAPDISLYDTAAQSSLVEDPSPQTFSLLKEQLQLQKEQMLQQQNMLQQMAQQHSFMQQMFMSLSISRGNLPSQSRASSSPLHDTQNYNSNHFIDSSMAATGQSIKFLSQAITHFGGTENENVTLWLEKIESVAANHQLSPMVKLSTATAKLNKVARKWFDLSTGDVNKSWDAFKEAITRRFKKRILFNVLIQKVENRRWNIASETFQEYAMNKLALMHLLELKDDAIHFLINGINNLALKSAAAIIHADSINHFLDEMHHITAVCTDSLRKNIPAVSKYGKPKGISSSFNKPKVGNEDNSKGSSQKQDSFCVYCRNKGHLREDCFKLRKREQLQKAILSPATPAIAAVAEPAADPLSLVALVNSDNGRKIITEDSSSGGHSVRSCWARFAYYVLYFRNHTSVKL</sequence>
<evidence type="ECO:0000313" key="2">
    <source>
        <dbReference type="EMBL" id="KMQ87051.1"/>
    </source>
</evidence>
<gene>
    <name evidence="2" type="ORF">RF55_13782</name>
</gene>
<name>A0A0J7K9Y5_LASNI</name>
<keyword evidence="3" id="KW-1185">Reference proteome</keyword>
<dbReference type="OrthoDB" id="7555263at2759"/>
<evidence type="ECO:0008006" key="4">
    <source>
        <dbReference type="Google" id="ProtNLM"/>
    </source>
</evidence>
<dbReference type="PaxDb" id="67767-A0A0J7K9Y5"/>
<accession>A0A0J7K9Y5</accession>
<organism evidence="2 3">
    <name type="scientific">Lasius niger</name>
    <name type="common">Black garden ant</name>
    <dbReference type="NCBI Taxonomy" id="67767"/>
    <lineage>
        <taxon>Eukaryota</taxon>
        <taxon>Metazoa</taxon>
        <taxon>Ecdysozoa</taxon>
        <taxon>Arthropoda</taxon>
        <taxon>Hexapoda</taxon>
        <taxon>Insecta</taxon>
        <taxon>Pterygota</taxon>
        <taxon>Neoptera</taxon>
        <taxon>Endopterygota</taxon>
        <taxon>Hymenoptera</taxon>
        <taxon>Apocrita</taxon>
        <taxon>Aculeata</taxon>
        <taxon>Formicoidea</taxon>
        <taxon>Formicidae</taxon>
        <taxon>Formicinae</taxon>
        <taxon>Lasius</taxon>
        <taxon>Lasius</taxon>
    </lineage>
</organism>
<dbReference type="AlphaFoldDB" id="A0A0J7K9Y5"/>